<dbReference type="GO" id="GO:0044177">
    <property type="term" value="C:host cell Golgi apparatus"/>
    <property type="evidence" value="ECO:0007669"/>
    <property type="project" value="UniProtKB-SubCell"/>
</dbReference>
<evidence type="ECO:0000256" key="13">
    <source>
        <dbReference type="SAM" id="MobiDB-lite"/>
    </source>
</evidence>
<reference evidence="14" key="7">
    <citation type="submission" date="2019-08" db="EMBL/GenBank/DDBJ databases">
        <title>Complete Genome Assembly and Annotation of EEHV3A the First Example of a GC-Branch African Elephant Endotheliotrophic Herpesvirus Associated with Lethal Hemorrhagic Disease.</title>
        <authorList>
            <person name="Tan J."/>
            <person name="Ling P.D."/>
            <person name="Worley K."/>
            <person name="Proudfoot J."/>
            <person name="Bowman M."/>
            <person name="Qin X."/>
            <person name="Latimer E.M."/>
            <person name="Holder K."/>
            <person name="Fayette M."/>
            <person name="Nodolf S."/>
            <person name="Heaggans S.Y."/>
            <person name="Zong J.-C."/>
            <person name="Pearson V.R."/>
            <person name="Hayward G.S."/>
        </authorList>
    </citation>
    <scope>NUCLEOTIDE SEQUENCE</scope>
    <source>
        <strain evidence="14">Nyah NAP97</strain>
    </source>
</reference>
<reference evidence="14" key="1">
    <citation type="journal article" date="2009" name="Vet. Pathol.">
        <title>Clinico-pathologic features of fatal disease attributed to new variants of endotheliotropic herpesviruses in two Asian elephants (Elephas maximus).</title>
        <authorList>
            <person name="Garner M.M."/>
            <person name="Helmick K."/>
            <person name="Ochsenreiter J."/>
            <person name="Richman L.K."/>
            <person name="Latimer E."/>
            <person name="Wise A.G."/>
            <person name="Maes R.K."/>
            <person name="Kiupel M."/>
            <person name="Nordhausen R.W."/>
            <person name="Zong J.C."/>
            <person name="Hayward G.S."/>
        </authorList>
    </citation>
    <scope>NUCLEOTIDE SEQUENCE</scope>
    <source>
        <strain evidence="14">Nyah NAP97</strain>
    </source>
</reference>
<evidence type="ECO:0000256" key="6">
    <source>
        <dbReference type="ARBA" id="ARBA00019508"/>
    </source>
</evidence>
<dbReference type="GeneID" id="80541534"/>
<reference evidence="14" key="3">
    <citation type="journal article" date="2014" name="J. Virol.">
        <title>Comparative genome analysis of four elephant endotheliotropic herpesviruses, EEHV3, EEHV4, EEHV5, and EEHV6, from cases of hemorrhagic disease or viremia.</title>
        <authorList>
            <person name="Zong JC"/>
            <person name="Latimer EM"/>
            <person name="Long SY"/>
            <person name="Richman LK"/>
            <person name="Heaggans SY"/>
            <person name="Hayward GS."/>
        </authorList>
    </citation>
    <scope>NUCLEOTIDE SEQUENCE</scope>
    <source>
        <strain evidence="14">Nyah NAP97</strain>
    </source>
</reference>
<gene>
    <name evidence="14" type="primary">U44</name>
</gene>
<evidence type="ECO:0000313" key="14">
    <source>
        <dbReference type="EMBL" id="QOE74417.1"/>
    </source>
</evidence>
<organism evidence="14 15">
    <name type="scientific">Elephant endotheliotropic herpesvirus 3A</name>
    <dbReference type="NCBI Taxonomy" id="1329409"/>
    <lineage>
        <taxon>Viruses</taxon>
        <taxon>Duplodnaviria</taxon>
        <taxon>Heunggongvirae</taxon>
        <taxon>Peploviricota</taxon>
        <taxon>Herviviricetes</taxon>
        <taxon>Herpesvirales</taxon>
        <taxon>Orthoherpesviridae</taxon>
        <taxon>Betaherpesvirinae</taxon>
        <taxon>Proboscivirus</taxon>
        <taxon>Elephant endotheliotropic herpesvirus 3</taxon>
    </lineage>
</organism>
<comment type="function">
    <text evidence="1">Plays several roles during the time course of infection, including egress of virus particles from the perinuclear space and secondary envelopment of cytoplasmic capsids that bud into specific trans-Golgi network (TGN)-derived membranes.</text>
</comment>
<dbReference type="GO" id="GO:0044423">
    <property type="term" value="C:virion component"/>
    <property type="evidence" value="ECO:0007669"/>
    <property type="project" value="UniProtKB-KW"/>
</dbReference>
<feature type="compositionally biased region" description="Low complexity" evidence="13">
    <location>
        <begin position="290"/>
        <end position="324"/>
    </location>
</feature>
<feature type="compositionally biased region" description="Low complexity" evidence="13">
    <location>
        <begin position="208"/>
        <end position="218"/>
    </location>
</feature>
<keyword evidence="15" id="KW-1185">Reference proteome</keyword>
<evidence type="ECO:0000256" key="7">
    <source>
        <dbReference type="ARBA" id="ARBA00022553"/>
    </source>
</evidence>
<reference evidence="14" key="2">
    <citation type="journal article" date="2013" name="Genome Announc.">
        <title>Complete Genome Sequence of Elephant Endotheliotropic Herpesvirus 1A.</title>
        <authorList>
            <person name="Ling P.D."/>
            <person name="Reid J.G."/>
            <person name="Qin X."/>
            <person name="Muzny D.M."/>
            <person name="Gibbs R."/>
            <person name="Petrosino J."/>
            <person name="Peng R."/>
            <person name="Zong J.C."/>
            <person name="Heaggans S.Y."/>
            <person name="Hayward G.S."/>
        </authorList>
    </citation>
    <scope>NUCLEOTIDE SEQUENCE</scope>
    <source>
        <strain evidence="14">Nyah NAP97</strain>
    </source>
</reference>
<evidence type="ECO:0000256" key="4">
    <source>
        <dbReference type="ARBA" id="ARBA00004328"/>
    </source>
</evidence>
<feature type="region of interest" description="Disordered" evidence="13">
    <location>
        <begin position="263"/>
        <end position="282"/>
    </location>
</feature>
<evidence type="ECO:0000256" key="1">
    <source>
        <dbReference type="ARBA" id="ARBA00001991"/>
    </source>
</evidence>
<keyword evidence="10" id="KW-0564">Palmitate</keyword>
<keyword evidence="7" id="KW-0597">Phosphoprotein</keyword>
<comment type="similarity">
    <text evidence="5">Belongs to the herpesviridae UL51 family.</text>
</comment>
<comment type="subcellular location">
    <subcellularLocation>
        <location evidence="2">Host Golgi apparatus</location>
    </subcellularLocation>
    <subcellularLocation>
        <location evidence="3">Host cytoplasm</location>
    </subcellularLocation>
    <subcellularLocation>
        <location evidence="4">Virion</location>
    </subcellularLocation>
</comment>
<evidence type="ECO:0000256" key="2">
    <source>
        <dbReference type="ARBA" id="ARBA00004136"/>
    </source>
</evidence>
<evidence type="ECO:0000256" key="3">
    <source>
        <dbReference type="ARBA" id="ARBA00004192"/>
    </source>
</evidence>
<proteinExistence type="inferred from homology"/>
<feature type="compositionally biased region" description="Low complexity" evidence="13">
    <location>
        <begin position="360"/>
        <end position="379"/>
    </location>
</feature>
<reference evidence="14" key="4">
    <citation type="journal article" date="2016" name="ILAR J">
        <title>Review of Elephant Endotheliotropic Herpesviruses and Acute Hemorrhagic Disease.</title>
        <authorList>
            <person name="Long S.Y."/>
            <person name="Latimer E.M."/>
            <person name="Hayward G.S."/>
        </authorList>
    </citation>
    <scope>NUCLEOTIDE SEQUENCE</scope>
    <source>
        <strain evidence="14">Nyah NAP97</strain>
    </source>
</reference>
<evidence type="ECO:0000256" key="8">
    <source>
        <dbReference type="ARBA" id="ARBA00022812"/>
    </source>
</evidence>
<keyword evidence="12" id="KW-0449">Lipoprotein</keyword>
<evidence type="ECO:0000256" key="12">
    <source>
        <dbReference type="ARBA" id="ARBA00023288"/>
    </source>
</evidence>
<evidence type="ECO:0000313" key="15">
    <source>
        <dbReference type="Proteomes" id="UP001162024"/>
    </source>
</evidence>
<protein>
    <recommendedName>
        <fullName evidence="6">Tegument protein UL51 homolog</fullName>
    </recommendedName>
</protein>
<dbReference type="Proteomes" id="UP001162024">
    <property type="component" value="Segment"/>
</dbReference>
<keyword evidence="8" id="KW-1040">Host Golgi apparatus</keyword>
<reference evidence="14" key="6">
    <citation type="journal article" date="2016" name="MSphere">
        <title>Comparison of the Gene Coding Contents and Other Unusual Features of the GC-Rich and AT-Rich Branch Probosciviruses.</title>
        <authorList>
            <person name="Ling P.D."/>
            <person name="Long S.Y."/>
            <person name="Zong J.C."/>
            <person name="Heaggans S.Y."/>
            <person name="Qin X."/>
            <person name="Hayward G.S."/>
        </authorList>
    </citation>
    <scope>NUCLEOTIDE SEQUENCE</scope>
    <source>
        <strain evidence="14">Nyah NAP97</strain>
    </source>
</reference>
<dbReference type="RefSeq" id="YP_010802751.1">
    <property type="nucleotide sequence ID" value="NC_077039.1"/>
</dbReference>
<evidence type="ECO:0000256" key="5">
    <source>
        <dbReference type="ARBA" id="ARBA00006551"/>
    </source>
</evidence>
<accession>A0A866VSL7</accession>
<dbReference type="InterPro" id="IPR007619">
    <property type="entry name" value="Herpes_U44"/>
</dbReference>
<name>A0A866VSL7_9BETA</name>
<dbReference type="EMBL" id="MN373268">
    <property type="protein sequence ID" value="QOE74417.1"/>
    <property type="molecule type" value="Genomic_DNA"/>
</dbReference>
<evidence type="ECO:0000256" key="11">
    <source>
        <dbReference type="ARBA" id="ARBA00023200"/>
    </source>
</evidence>
<feature type="compositionally biased region" description="Low complexity" evidence="13">
    <location>
        <begin position="269"/>
        <end position="282"/>
    </location>
</feature>
<evidence type="ECO:0000256" key="9">
    <source>
        <dbReference type="ARBA" id="ARBA00022844"/>
    </source>
</evidence>
<feature type="region of interest" description="Disordered" evidence="13">
    <location>
        <begin position="290"/>
        <end position="394"/>
    </location>
</feature>
<dbReference type="Pfam" id="PF04533">
    <property type="entry name" value="Herpes_U44"/>
    <property type="match status" value="1"/>
</dbReference>
<sequence>MGALCTRCLRPSLAGMQYETLRNEMDMTDLQTVMSYNLGLSSTDITQLIDNEDNKNKLLDILPTYLSYKTKLSRCEDAKETCVDHLRDIVQTEQHKLQFIVNSLEIIMFKIAMGNLEVSDTQIEALATKYATDQTTISDLEKSLRVIDEDKRCSFTLVNSNVASEATAALEESEEEEGDDVRRVVAVTNSNHKKSAVTTNVCGGGAGCCPSSSPSPSGVLKTRRCADSSSSVVVAAAVATESPPERRKHRPQQQAVIIDLGEEHEEKQGSSSSSPGRSATAPTAMPVTVLTSSSSNTTDHTTTIHHQNRTPTTTTTPNNGTGVTSAKKKVSFSKIIVEDSGETIDLPDVPDTEPAILQLSSPSSNGGATSTSSTSSSKSPKSHHQRERPLLVPC</sequence>
<keyword evidence="9" id="KW-0946">Virion</keyword>
<dbReference type="KEGG" id="vg:80541534"/>
<feature type="region of interest" description="Disordered" evidence="13">
    <location>
        <begin position="205"/>
        <end position="226"/>
    </location>
</feature>
<reference evidence="14" key="5">
    <citation type="journal article" date="2016" name="MSphere">
        <title>Complete Genome Sequence of Elephant Endotheliotropic Herpesvirus 4, the First Example of a GC-Rich Branch Proboscivirus.</title>
        <authorList>
            <person name="Ling P.D."/>
            <person name="Long S.Y."/>
            <person name="Fuery A."/>
            <person name="Peng R.S."/>
            <person name="Heaggans S.Y."/>
            <person name="Qin X."/>
            <person name="Worley K.C."/>
            <person name="Dugan S."/>
            <person name="Hayward G.S."/>
        </authorList>
    </citation>
    <scope>NUCLEOTIDE SEQUENCE</scope>
    <source>
        <strain evidence="14">Nyah NAP97</strain>
    </source>
</reference>
<evidence type="ECO:0000256" key="10">
    <source>
        <dbReference type="ARBA" id="ARBA00023139"/>
    </source>
</evidence>
<keyword evidence="11" id="KW-1035">Host cytoplasm</keyword>